<evidence type="ECO:0000313" key="2">
    <source>
        <dbReference type="Proteomes" id="UP000003477"/>
    </source>
</evidence>
<comment type="caution">
    <text evidence="1">The sequence shown here is derived from an EMBL/GenBank/DDBJ whole genome shotgun (WGS) entry which is preliminary data.</text>
</comment>
<sequence>MIKSEFAYLCSNKQLDQEKSSKKIPKMSVQIEVILVKN</sequence>
<dbReference type="Proteomes" id="UP000003477">
    <property type="component" value="Unassembled WGS sequence"/>
</dbReference>
<protein>
    <submittedName>
        <fullName evidence="1">Uncharacterized protein</fullName>
    </submittedName>
</protein>
<organism evidence="1 2">
    <name type="scientific">Crocosphaera watsonii WH 0003</name>
    <dbReference type="NCBI Taxonomy" id="423471"/>
    <lineage>
        <taxon>Bacteria</taxon>
        <taxon>Bacillati</taxon>
        <taxon>Cyanobacteriota</taxon>
        <taxon>Cyanophyceae</taxon>
        <taxon>Oscillatoriophycideae</taxon>
        <taxon>Chroococcales</taxon>
        <taxon>Aphanothecaceae</taxon>
        <taxon>Crocosphaera</taxon>
    </lineage>
</organism>
<evidence type="ECO:0000313" key="1">
    <source>
        <dbReference type="EMBL" id="EHJ10029.1"/>
    </source>
</evidence>
<name>G5JCR4_CROWT</name>
<dbReference type="EMBL" id="AESD01000802">
    <property type="protein sequence ID" value="EHJ10029.1"/>
    <property type="molecule type" value="Genomic_DNA"/>
</dbReference>
<dbReference type="PATRIC" id="fig|423471.3.peg.4871"/>
<gene>
    <name evidence="1" type="ORF">CWATWH0003_5215</name>
</gene>
<proteinExistence type="predicted"/>
<dbReference type="AlphaFoldDB" id="G5JCR4"/>
<reference evidence="1 2" key="1">
    <citation type="journal article" date="2011" name="Front. Microbiol.">
        <title>Two Strains of Crocosphaera watsonii with Highly Conserved Genomes are Distinguished by Strain-Specific Features.</title>
        <authorList>
            <person name="Bench S.R."/>
            <person name="Ilikchyan I.N."/>
            <person name="Tripp H.J."/>
            <person name="Zehr J.P."/>
        </authorList>
    </citation>
    <scope>NUCLEOTIDE SEQUENCE [LARGE SCALE GENOMIC DNA]</scope>
    <source>
        <strain evidence="1 2">WH 0003</strain>
    </source>
</reference>
<accession>G5JCR4</accession>